<keyword evidence="3" id="KW-1185">Reference proteome</keyword>
<reference evidence="3" key="1">
    <citation type="submission" date="2017-09" db="EMBL/GenBank/DDBJ databases">
        <authorList>
            <person name="Varghese N."/>
            <person name="Submissions S."/>
        </authorList>
    </citation>
    <scope>NUCLEOTIDE SEQUENCE [LARGE SCALE GENOMIC DNA]</scope>
    <source>
        <strain evidence="3">CGMCC 1.12641</strain>
    </source>
</reference>
<protein>
    <submittedName>
        <fullName evidence="2">Uncharacterized protein</fullName>
    </submittedName>
</protein>
<evidence type="ECO:0000256" key="1">
    <source>
        <dbReference type="SAM" id="Phobius"/>
    </source>
</evidence>
<dbReference type="Proteomes" id="UP000219193">
    <property type="component" value="Unassembled WGS sequence"/>
</dbReference>
<accession>A0A285X6U1</accession>
<organism evidence="2 3">
    <name type="scientific">Salinimicrobium sediminis</name>
    <dbReference type="NCBI Taxonomy" id="1343891"/>
    <lineage>
        <taxon>Bacteria</taxon>
        <taxon>Pseudomonadati</taxon>
        <taxon>Bacteroidota</taxon>
        <taxon>Flavobacteriia</taxon>
        <taxon>Flavobacteriales</taxon>
        <taxon>Flavobacteriaceae</taxon>
        <taxon>Salinimicrobium</taxon>
    </lineage>
</organism>
<keyword evidence="1" id="KW-0812">Transmembrane</keyword>
<sequence>MVVRQKKFGRKELYEAYISQINWDWLFLKGLLIFGGILFIGVLAFLYWFL</sequence>
<dbReference type="EMBL" id="OCMF01000004">
    <property type="protein sequence ID" value="SOC81063.1"/>
    <property type="molecule type" value="Genomic_DNA"/>
</dbReference>
<evidence type="ECO:0000313" key="3">
    <source>
        <dbReference type="Proteomes" id="UP000219193"/>
    </source>
</evidence>
<name>A0A285X6U1_9FLAO</name>
<feature type="transmembrane region" description="Helical" evidence="1">
    <location>
        <begin position="26"/>
        <end position="49"/>
    </location>
</feature>
<keyword evidence="1" id="KW-0472">Membrane</keyword>
<gene>
    <name evidence="2" type="ORF">SAMN06296241_2635</name>
</gene>
<dbReference type="RefSeq" id="WP_179670541.1">
    <property type="nucleotide sequence ID" value="NZ_OCMF01000004.1"/>
</dbReference>
<evidence type="ECO:0000313" key="2">
    <source>
        <dbReference type="EMBL" id="SOC81063.1"/>
    </source>
</evidence>
<proteinExistence type="predicted"/>
<dbReference type="AlphaFoldDB" id="A0A285X6U1"/>
<keyword evidence="1" id="KW-1133">Transmembrane helix</keyword>